<organism evidence="3 4">
    <name type="scientific">Roseibium aggregatum</name>
    <dbReference type="NCBI Taxonomy" id="187304"/>
    <lineage>
        <taxon>Bacteria</taxon>
        <taxon>Pseudomonadati</taxon>
        <taxon>Pseudomonadota</taxon>
        <taxon>Alphaproteobacteria</taxon>
        <taxon>Hyphomicrobiales</taxon>
        <taxon>Stappiaceae</taxon>
        <taxon>Roseibium</taxon>
    </lineage>
</organism>
<evidence type="ECO:0000313" key="3">
    <source>
        <dbReference type="EMBL" id="CTQ42960.1"/>
    </source>
</evidence>
<accession>A0A0M6Y1R7</accession>
<dbReference type="AlphaFoldDB" id="A0A0M6Y1R7"/>
<dbReference type="InterPro" id="IPR036188">
    <property type="entry name" value="FAD/NAD-bd_sf"/>
</dbReference>
<dbReference type="PANTHER" id="PTHR13847:SF289">
    <property type="entry name" value="GLYCINE OXIDASE"/>
    <property type="match status" value="1"/>
</dbReference>
<dbReference type="PANTHER" id="PTHR13847">
    <property type="entry name" value="SARCOSINE DEHYDROGENASE-RELATED"/>
    <property type="match status" value="1"/>
</dbReference>
<dbReference type="Gene3D" id="3.30.9.10">
    <property type="entry name" value="D-Amino Acid Oxidase, subunit A, domain 2"/>
    <property type="match status" value="1"/>
</dbReference>
<reference evidence="4" key="1">
    <citation type="submission" date="2015-07" db="EMBL/GenBank/DDBJ databases">
        <authorList>
            <person name="Rodrigo-Torres Lidia"/>
            <person name="Arahal R.David."/>
        </authorList>
    </citation>
    <scope>NUCLEOTIDE SEQUENCE [LARGE SCALE GENOMIC DNA]</scope>
    <source>
        <strain evidence="4">CECT 4801</strain>
    </source>
</reference>
<evidence type="ECO:0000256" key="1">
    <source>
        <dbReference type="ARBA" id="ARBA00023002"/>
    </source>
</evidence>
<dbReference type="EMBL" id="CXST01000001">
    <property type="protein sequence ID" value="CTQ42960.1"/>
    <property type="molecule type" value="Genomic_DNA"/>
</dbReference>
<dbReference type="OrthoDB" id="9805337at2"/>
<dbReference type="RefSeq" id="WP_055655044.1">
    <property type="nucleotide sequence ID" value="NZ_CXST01000001.1"/>
</dbReference>
<dbReference type="GO" id="GO:0005737">
    <property type="term" value="C:cytoplasm"/>
    <property type="evidence" value="ECO:0007669"/>
    <property type="project" value="TreeGrafter"/>
</dbReference>
<dbReference type="EC" id="1.4.99.1" evidence="3"/>
<proteinExistence type="predicted"/>
<sequence>MTAKTRQTQSFDVMVLGAGIVGVSTALHLQRLGLSVALIDRKHPGEEASFGNAGIVQRNGFVPHAVPTHPLTLLGILFGRSSAVSLDMATVLRMLPWLRQFHAAGNARGVEAYSRAVAPLRAFAVEEHLDLAHATNANRFYRQGGWLHLYRSETAFQASETERQYARVFGVSYREMSAGEIGTLEPGLTAQGLRGVHWPESCSVSNPGAVVDAFWRGFVHDGGGYFRADAMKLKQERGGWQIEGERGTLFSRQAVVALGAWSADLLARLGETYPLAVKRGYHMHYRPLSGASLSRPVVDVENGFALTPTDNGIRLTTGVELAERDAPPNPAIVRLAKRRAEEIFPLGRALQEQPWIGSRPCLPDSLPVVGPSAKIPGLWLNFGHAHDGFTLGPVTGRLLASMIAGKQPFLDPAGLSALRFAT</sequence>
<dbReference type="Pfam" id="PF01266">
    <property type="entry name" value="DAO"/>
    <property type="match status" value="1"/>
</dbReference>
<dbReference type="Gene3D" id="3.50.50.60">
    <property type="entry name" value="FAD/NAD(P)-binding domain"/>
    <property type="match status" value="2"/>
</dbReference>
<dbReference type="SUPFAM" id="SSF54373">
    <property type="entry name" value="FAD-linked reductases, C-terminal domain"/>
    <property type="match status" value="1"/>
</dbReference>
<keyword evidence="1 3" id="KW-0560">Oxidoreductase</keyword>
<evidence type="ECO:0000259" key="2">
    <source>
        <dbReference type="Pfam" id="PF01266"/>
    </source>
</evidence>
<protein>
    <submittedName>
        <fullName evidence="3">D-amino acid dehydrogenase small subunit</fullName>
        <ecNumber evidence="3">1.4.99.1</ecNumber>
    </submittedName>
</protein>
<name>A0A0M6Y1R7_9HYPH</name>
<evidence type="ECO:0000313" key="4">
    <source>
        <dbReference type="Proteomes" id="UP000048926"/>
    </source>
</evidence>
<feature type="domain" description="FAD dependent oxidoreductase" evidence="2">
    <location>
        <begin position="12"/>
        <end position="401"/>
    </location>
</feature>
<dbReference type="GO" id="GO:0016491">
    <property type="term" value="F:oxidoreductase activity"/>
    <property type="evidence" value="ECO:0007669"/>
    <property type="project" value="UniProtKB-KW"/>
</dbReference>
<dbReference type="STRING" id="187304.B0E33_23225"/>
<dbReference type="Proteomes" id="UP000048926">
    <property type="component" value="Unassembled WGS sequence"/>
</dbReference>
<gene>
    <name evidence="3" type="primary">dadA_1</name>
    <name evidence="3" type="ORF">LAL4801_01397</name>
</gene>
<dbReference type="SUPFAM" id="SSF51905">
    <property type="entry name" value="FAD/NAD(P)-binding domain"/>
    <property type="match status" value="1"/>
</dbReference>
<keyword evidence="4" id="KW-1185">Reference proteome</keyword>
<dbReference type="InterPro" id="IPR006076">
    <property type="entry name" value="FAD-dep_OxRdtase"/>
</dbReference>